<dbReference type="InterPro" id="IPR004125">
    <property type="entry name" value="Signal_recog_particle_SRP54_M"/>
</dbReference>
<dbReference type="PaxDb" id="67767-A0A0J7KI60"/>
<dbReference type="GO" id="GO:0005786">
    <property type="term" value="C:signal recognition particle, endoplasmic reticulum targeting"/>
    <property type="evidence" value="ECO:0007669"/>
    <property type="project" value="UniProtKB-KW"/>
</dbReference>
<evidence type="ECO:0000256" key="4">
    <source>
        <dbReference type="ARBA" id="ARBA00022884"/>
    </source>
</evidence>
<dbReference type="Pfam" id="PF02978">
    <property type="entry name" value="SRP_SPB"/>
    <property type="match status" value="1"/>
</dbReference>
<dbReference type="InterPro" id="IPR004780">
    <property type="entry name" value="SRP"/>
</dbReference>
<evidence type="ECO:0000256" key="2">
    <source>
        <dbReference type="ARBA" id="ARBA00022741"/>
    </source>
</evidence>
<dbReference type="InterPro" id="IPR013822">
    <property type="entry name" value="Signal_recog_particl_SRP54_hlx"/>
</dbReference>
<dbReference type="InterPro" id="IPR022941">
    <property type="entry name" value="SRP54"/>
</dbReference>
<dbReference type="Gene3D" id="3.40.50.300">
    <property type="entry name" value="P-loop containing nucleotide triphosphate hydrolases"/>
    <property type="match status" value="1"/>
</dbReference>
<dbReference type="SMART" id="SM00962">
    <property type="entry name" value="SRP54"/>
    <property type="match status" value="1"/>
</dbReference>
<dbReference type="Proteomes" id="UP000036403">
    <property type="component" value="Unassembled WGS sequence"/>
</dbReference>
<proteinExistence type="inferred from homology"/>
<dbReference type="GO" id="GO:0003924">
    <property type="term" value="F:GTPase activity"/>
    <property type="evidence" value="ECO:0007669"/>
    <property type="project" value="InterPro"/>
</dbReference>
<organism evidence="13 14">
    <name type="scientific">Lasius niger</name>
    <name type="common">Black garden ant</name>
    <dbReference type="NCBI Taxonomy" id="67767"/>
    <lineage>
        <taxon>Eukaryota</taxon>
        <taxon>Metazoa</taxon>
        <taxon>Ecdysozoa</taxon>
        <taxon>Arthropoda</taxon>
        <taxon>Hexapoda</taxon>
        <taxon>Insecta</taxon>
        <taxon>Pterygota</taxon>
        <taxon>Neoptera</taxon>
        <taxon>Endopterygota</taxon>
        <taxon>Hymenoptera</taxon>
        <taxon>Apocrita</taxon>
        <taxon>Aculeata</taxon>
        <taxon>Formicoidea</taxon>
        <taxon>Formicidae</taxon>
        <taxon>Formicinae</taxon>
        <taxon>Lasius</taxon>
        <taxon>Lasius</taxon>
    </lineage>
</organism>
<dbReference type="EMBL" id="LBMM01007033">
    <property type="protein sequence ID" value="KMQ90103.1"/>
    <property type="molecule type" value="Genomic_DNA"/>
</dbReference>
<keyword evidence="5" id="KW-0342">GTP-binding</keyword>
<evidence type="ECO:0000256" key="9">
    <source>
        <dbReference type="ARBA" id="ARBA00034907"/>
    </source>
</evidence>
<dbReference type="SUPFAM" id="SSF52540">
    <property type="entry name" value="P-loop containing nucleoside triphosphate hydrolases"/>
    <property type="match status" value="1"/>
</dbReference>
<dbReference type="EC" id="3.6.5.4" evidence="10"/>
<dbReference type="InterPro" id="IPR003593">
    <property type="entry name" value="AAA+_ATPase"/>
</dbReference>
<dbReference type="Gene3D" id="1.20.120.140">
    <property type="entry name" value="Signal recognition particle SRP54, nucleotide-binding domain"/>
    <property type="match status" value="1"/>
</dbReference>
<evidence type="ECO:0000313" key="13">
    <source>
        <dbReference type="EMBL" id="KMQ90103.1"/>
    </source>
</evidence>
<dbReference type="GO" id="GO:0005525">
    <property type="term" value="F:GTP binding"/>
    <property type="evidence" value="ECO:0007669"/>
    <property type="project" value="UniProtKB-KW"/>
</dbReference>
<comment type="catalytic activity">
    <reaction evidence="11">
        <text>GTP + H2O = GDP + phosphate + H(+)</text>
        <dbReference type="Rhea" id="RHEA:19669"/>
        <dbReference type="ChEBI" id="CHEBI:15377"/>
        <dbReference type="ChEBI" id="CHEBI:15378"/>
        <dbReference type="ChEBI" id="CHEBI:37565"/>
        <dbReference type="ChEBI" id="CHEBI:43474"/>
        <dbReference type="ChEBI" id="CHEBI:58189"/>
        <dbReference type="EC" id="3.6.5.4"/>
    </reaction>
    <physiologicalReaction direction="left-to-right" evidence="11">
        <dbReference type="Rhea" id="RHEA:19670"/>
    </physiologicalReaction>
</comment>
<dbReference type="HAMAP" id="MF_00306">
    <property type="entry name" value="SRP54"/>
    <property type="match status" value="1"/>
</dbReference>
<dbReference type="SUPFAM" id="SSF47446">
    <property type="entry name" value="Signal peptide-binding domain"/>
    <property type="match status" value="1"/>
</dbReference>
<dbReference type="OrthoDB" id="1727884at2759"/>
<dbReference type="InterPro" id="IPR042101">
    <property type="entry name" value="SRP54_N_sf"/>
</dbReference>
<dbReference type="STRING" id="67767.A0A0J7KI60"/>
<dbReference type="PANTHER" id="PTHR11564">
    <property type="entry name" value="SIGNAL RECOGNITION PARTICLE 54K PROTEIN SRP54"/>
    <property type="match status" value="1"/>
</dbReference>
<evidence type="ECO:0000259" key="12">
    <source>
        <dbReference type="PROSITE" id="PS00300"/>
    </source>
</evidence>
<dbReference type="PANTHER" id="PTHR11564:SF5">
    <property type="entry name" value="SIGNAL RECOGNITION PARTICLE SUBUNIT SRP54"/>
    <property type="match status" value="1"/>
</dbReference>
<keyword evidence="3" id="KW-0378">Hydrolase</keyword>
<evidence type="ECO:0000256" key="11">
    <source>
        <dbReference type="ARBA" id="ARBA00048157"/>
    </source>
</evidence>
<keyword evidence="6" id="KW-0733">Signal recognition particle</keyword>
<dbReference type="Gene3D" id="1.10.260.30">
    <property type="entry name" value="Signal recognition particle, SRP54 subunit, M-domain"/>
    <property type="match status" value="1"/>
</dbReference>
<dbReference type="SMART" id="SM00963">
    <property type="entry name" value="SRP54_N"/>
    <property type="match status" value="1"/>
</dbReference>
<keyword evidence="2" id="KW-0547">Nucleotide-binding</keyword>
<evidence type="ECO:0000256" key="3">
    <source>
        <dbReference type="ARBA" id="ARBA00022801"/>
    </source>
</evidence>
<keyword evidence="14" id="KW-1185">Reference proteome</keyword>
<dbReference type="NCBIfam" id="TIGR00959">
    <property type="entry name" value="ffh"/>
    <property type="match status" value="1"/>
</dbReference>
<dbReference type="SMART" id="SM00382">
    <property type="entry name" value="AAA"/>
    <property type="match status" value="1"/>
</dbReference>
<evidence type="ECO:0000256" key="1">
    <source>
        <dbReference type="ARBA" id="ARBA00005450"/>
    </source>
</evidence>
<name>A0A0J7KI60_LASNI</name>
<comment type="caution">
    <text evidence="13">The sequence shown here is derived from an EMBL/GenBank/DDBJ whole genome shotgun (WGS) entry which is preliminary data.</text>
</comment>
<dbReference type="InterPro" id="IPR000897">
    <property type="entry name" value="SRP54_GTPase_dom"/>
</dbReference>
<dbReference type="PROSITE" id="PS00300">
    <property type="entry name" value="SRP54"/>
    <property type="match status" value="1"/>
</dbReference>
<evidence type="ECO:0000256" key="8">
    <source>
        <dbReference type="ARBA" id="ARBA00034832"/>
    </source>
</evidence>
<comment type="similarity">
    <text evidence="1">Belongs to the GTP-binding SRP family. SRP54 subfamily.</text>
</comment>
<dbReference type="Pfam" id="PF02881">
    <property type="entry name" value="SRP54_N"/>
    <property type="match status" value="1"/>
</dbReference>
<dbReference type="GO" id="GO:0006614">
    <property type="term" value="P:SRP-dependent cotranslational protein targeting to membrane"/>
    <property type="evidence" value="ECO:0007669"/>
    <property type="project" value="InterPro"/>
</dbReference>
<evidence type="ECO:0000256" key="5">
    <source>
        <dbReference type="ARBA" id="ARBA00023134"/>
    </source>
</evidence>
<keyword evidence="4" id="KW-0694">RNA-binding</keyword>
<evidence type="ECO:0000256" key="7">
    <source>
        <dbReference type="ARBA" id="ARBA00023274"/>
    </source>
</evidence>
<dbReference type="InterPro" id="IPR027417">
    <property type="entry name" value="P-loop_NTPase"/>
</dbReference>
<dbReference type="AlphaFoldDB" id="A0A0J7KI60"/>
<protein>
    <recommendedName>
        <fullName evidence="8">Signal recognition particle subunit SRP54</fullName>
        <ecNumber evidence="10">3.6.5.4</ecNumber>
    </recommendedName>
    <alternativeName>
        <fullName evidence="9">Signal recognition particle 54 kDa protein</fullName>
    </alternativeName>
</protein>
<dbReference type="InterPro" id="IPR036891">
    <property type="entry name" value="Signal_recog_part_SRP54_M_sf"/>
</dbReference>
<dbReference type="GO" id="GO:0008312">
    <property type="term" value="F:7S RNA binding"/>
    <property type="evidence" value="ECO:0007669"/>
    <property type="project" value="InterPro"/>
</dbReference>
<evidence type="ECO:0000256" key="10">
    <source>
        <dbReference type="ARBA" id="ARBA00035672"/>
    </source>
</evidence>
<evidence type="ECO:0000256" key="6">
    <source>
        <dbReference type="ARBA" id="ARBA00023135"/>
    </source>
</evidence>
<dbReference type="Pfam" id="PF00448">
    <property type="entry name" value="SRP54"/>
    <property type="match status" value="1"/>
</dbReference>
<gene>
    <name evidence="13" type="ORF">RF55_10170</name>
</gene>
<keyword evidence="7" id="KW-0687">Ribonucleoprotein</keyword>
<sequence>MSSVFEGVSRGGKLSEADVKQAMREARLAMLEADVALPVVRDFVSKVRERAVGEEVAEGVSAGQTVAKIINDTLVELLGGADAHALNMGSPPSVILMAGLQGAGKTTTAGKLAHRLAQKENKRTLLASLDVYRPAAQLQLTRLAEQASLKNGGKVEALPIVEGEKPAQITKRALDKAKREGFDVLILDTAGRLSIDEALMAEIKEISELSSPQETLLVVDAMTGQDAANTAKAFHDAIHLTGVVLSRMDGDARGGAALSMKEVSGAPIKFLGMGEKLEALEVFHADRMAGRILGLGDVAGLVETVEERLDQEEGERVAKRMAAGEFDLEDYLSQIKQISRLGSISGILGMLPGMGKLKEMVGDKGMDTSFLKKHEVIISSMTRQERKNPDIIKASRKKRIAKGSGVDVAAVNRLLKQFAEMSKMMKRVRKMGMAGLFGGGRDMAAMGKMLAGKGGEGMPQMPNFPQK</sequence>
<reference evidence="13 14" key="1">
    <citation type="submission" date="2015-04" db="EMBL/GenBank/DDBJ databases">
        <title>Lasius niger genome sequencing.</title>
        <authorList>
            <person name="Konorov E.A."/>
            <person name="Nikitin M.A."/>
            <person name="Kirill M.V."/>
            <person name="Chang P."/>
        </authorList>
    </citation>
    <scope>NUCLEOTIDE SEQUENCE [LARGE SCALE GENOMIC DNA]</scope>
    <source>
        <tissue evidence="13">Whole</tissue>
    </source>
</reference>
<evidence type="ECO:0000313" key="14">
    <source>
        <dbReference type="Proteomes" id="UP000036403"/>
    </source>
</evidence>
<feature type="domain" description="SRP54-type proteins GTP-binding" evidence="12">
    <location>
        <begin position="267"/>
        <end position="280"/>
    </location>
</feature>
<dbReference type="CDD" id="cd18539">
    <property type="entry name" value="SRP_G"/>
    <property type="match status" value="1"/>
</dbReference>
<accession>A0A0J7KI60</accession>